<dbReference type="EMBL" id="CP029042">
    <property type="protein sequence ID" value="AZS70736.1"/>
    <property type="molecule type" value="Genomic_DNA"/>
</dbReference>
<evidence type="ECO:0000256" key="1">
    <source>
        <dbReference type="ARBA" id="ARBA00022679"/>
    </source>
</evidence>
<dbReference type="SUPFAM" id="SSF55729">
    <property type="entry name" value="Acyl-CoA N-acyltransferases (Nat)"/>
    <property type="match status" value="1"/>
</dbReference>
<gene>
    <name evidence="4" type="ORF">DDE74_07090</name>
</gene>
<reference evidence="4 5" key="1">
    <citation type="submission" date="2018-04" db="EMBL/GenBank/DDBJ databases">
        <title>Complete genome sequences of Streptomyces lydicus strain WYEC and characterization of antagonistic properties of biological control agents.</title>
        <authorList>
            <person name="Mariita R.M."/>
            <person name="Sello J.K."/>
        </authorList>
    </citation>
    <scope>NUCLEOTIDE SEQUENCE [LARGE SCALE GENOMIC DNA]</scope>
    <source>
        <strain evidence="4 5">WYEC 108</strain>
    </source>
</reference>
<evidence type="ECO:0000313" key="5">
    <source>
        <dbReference type="Proteomes" id="UP000275579"/>
    </source>
</evidence>
<proteinExistence type="predicted"/>
<feature type="domain" description="N-acetyltransferase" evidence="3">
    <location>
        <begin position="131"/>
        <end position="263"/>
    </location>
</feature>
<dbReference type="PANTHER" id="PTHR43420">
    <property type="entry name" value="ACETYLTRANSFERASE"/>
    <property type="match status" value="1"/>
</dbReference>
<dbReference type="GO" id="GO:0016747">
    <property type="term" value="F:acyltransferase activity, transferring groups other than amino-acyl groups"/>
    <property type="evidence" value="ECO:0007669"/>
    <property type="project" value="InterPro"/>
</dbReference>
<protein>
    <submittedName>
        <fullName evidence="4">GNAT family N-acetyltransferase</fullName>
    </submittedName>
</protein>
<accession>A0A3Q9K7N2</accession>
<organism evidence="4 5">
    <name type="scientific">Streptomyces lydicus</name>
    <dbReference type="NCBI Taxonomy" id="47763"/>
    <lineage>
        <taxon>Bacteria</taxon>
        <taxon>Bacillati</taxon>
        <taxon>Actinomycetota</taxon>
        <taxon>Actinomycetes</taxon>
        <taxon>Kitasatosporales</taxon>
        <taxon>Streptomycetaceae</taxon>
        <taxon>Streptomyces</taxon>
    </lineage>
</organism>
<dbReference type="PROSITE" id="PS51186">
    <property type="entry name" value="GNAT"/>
    <property type="match status" value="1"/>
</dbReference>
<evidence type="ECO:0000313" key="4">
    <source>
        <dbReference type="EMBL" id="AZS70736.1"/>
    </source>
</evidence>
<dbReference type="Gene3D" id="3.40.630.30">
    <property type="match status" value="1"/>
</dbReference>
<dbReference type="AlphaFoldDB" id="A0A3Q9K7N2"/>
<dbReference type="InterPro" id="IPR016181">
    <property type="entry name" value="Acyl_CoA_acyltransferase"/>
</dbReference>
<name>A0A3Q9K7N2_9ACTN</name>
<dbReference type="Pfam" id="PF00583">
    <property type="entry name" value="Acetyltransf_1"/>
    <property type="match status" value="1"/>
</dbReference>
<keyword evidence="2" id="KW-0012">Acyltransferase</keyword>
<evidence type="ECO:0000259" key="3">
    <source>
        <dbReference type="PROSITE" id="PS51186"/>
    </source>
</evidence>
<dbReference type="Proteomes" id="UP000275579">
    <property type="component" value="Chromosome"/>
</dbReference>
<sequence length="263" mass="27709">MGALQGGGFPAVSGAASVRGLQERAARALPAEHVEDVAGWRLRHAPSCSWWVGTVLPHTAAGPGALVQRILGAEEFYAGHHAVARFQISPGACPDGLDSVLAERGYRRESLMSLQVAPVAEVLAQAPPGALRVRVEDRPTSTWFDSWYTVHGHGGDPRPEWELLARVAQPSAYACAMAGDEVVAVGRAVADTGWAGVFGMATLPAARGKGAARAVLAALAGWAGAHAAGRMYLQVERDNAPALRLYGRAGFRERSGYHYRTAG</sequence>
<dbReference type="InterPro" id="IPR000182">
    <property type="entry name" value="GNAT_dom"/>
</dbReference>
<keyword evidence="1 4" id="KW-0808">Transferase</keyword>
<dbReference type="InterPro" id="IPR050680">
    <property type="entry name" value="YpeA/RimI_acetyltransf"/>
</dbReference>
<evidence type="ECO:0000256" key="2">
    <source>
        <dbReference type="ARBA" id="ARBA00023315"/>
    </source>
</evidence>